<dbReference type="Proteomes" id="UP001163850">
    <property type="component" value="Unassembled WGS sequence"/>
</dbReference>
<feature type="compositionally biased region" description="Polar residues" evidence="1">
    <location>
        <begin position="99"/>
        <end position="111"/>
    </location>
</feature>
<sequence>NQNGDPNPRYQLRGKPISANKDIQRKWVVAIRAIKFNVHFKPLHPDKSEFGCVWCKGEDHPGYACPYPDYGEEKWLGPTKEQLTSIMNNPSDWKKKEQTTSLGEQSNSTTRGRGYSPRGRASGWGAPVVGRSRGRGQGGQGGQLSQLSTHLVVVVVIGDRNKL</sequence>
<evidence type="ECO:0000313" key="3">
    <source>
        <dbReference type="Proteomes" id="UP001163850"/>
    </source>
</evidence>
<proteinExistence type="predicted"/>
<dbReference type="EMBL" id="MU802501">
    <property type="protein sequence ID" value="KAJ3979085.1"/>
    <property type="molecule type" value="Genomic_DNA"/>
</dbReference>
<evidence type="ECO:0000313" key="2">
    <source>
        <dbReference type="EMBL" id="KAJ3979085.1"/>
    </source>
</evidence>
<reference evidence="2" key="1">
    <citation type="submission" date="2022-08" db="EMBL/GenBank/DDBJ databases">
        <authorList>
            <consortium name="DOE Joint Genome Institute"/>
            <person name="Min B."/>
            <person name="Riley R."/>
            <person name="Sierra-Patev S."/>
            <person name="Naranjo-Ortiz M."/>
            <person name="Looney B."/>
            <person name="Konkel Z."/>
            <person name="Slot J.C."/>
            <person name="Sakamoto Y."/>
            <person name="Steenwyk J.L."/>
            <person name="Rokas A."/>
            <person name="Carro J."/>
            <person name="Camarero S."/>
            <person name="Ferreira P."/>
            <person name="Molpeceres G."/>
            <person name="Ruiz-Duenas F.J."/>
            <person name="Serrano A."/>
            <person name="Henrissat B."/>
            <person name="Drula E."/>
            <person name="Hughes K.W."/>
            <person name="Mata J.L."/>
            <person name="Ishikawa N.K."/>
            <person name="Vargas-Isla R."/>
            <person name="Ushijima S."/>
            <person name="Smith C.A."/>
            <person name="Ahrendt S."/>
            <person name="Andreopoulos W."/>
            <person name="He G."/>
            <person name="Labutti K."/>
            <person name="Lipzen A."/>
            <person name="Ng V."/>
            <person name="Sandor L."/>
            <person name="Barry K."/>
            <person name="Martinez A.T."/>
            <person name="Xiao Y."/>
            <person name="Gibbons J.G."/>
            <person name="Terashima K."/>
            <person name="Hibbett D.S."/>
            <person name="Grigoriev I.V."/>
        </authorList>
    </citation>
    <scope>NUCLEOTIDE SEQUENCE</scope>
    <source>
        <strain evidence="2">TFB7829</strain>
    </source>
</reference>
<comment type="caution">
    <text evidence="2">The sequence shown here is derived from an EMBL/GenBank/DDBJ whole genome shotgun (WGS) entry which is preliminary data.</text>
</comment>
<dbReference type="AlphaFoldDB" id="A0AA38PPV5"/>
<feature type="non-terminal residue" evidence="2">
    <location>
        <position position="1"/>
    </location>
</feature>
<name>A0AA38PPV5_9AGAR</name>
<evidence type="ECO:0000256" key="1">
    <source>
        <dbReference type="SAM" id="MobiDB-lite"/>
    </source>
</evidence>
<organism evidence="2 3">
    <name type="scientific">Lentinula detonsa</name>
    <dbReference type="NCBI Taxonomy" id="2804962"/>
    <lineage>
        <taxon>Eukaryota</taxon>
        <taxon>Fungi</taxon>
        <taxon>Dikarya</taxon>
        <taxon>Basidiomycota</taxon>
        <taxon>Agaricomycotina</taxon>
        <taxon>Agaricomycetes</taxon>
        <taxon>Agaricomycetidae</taxon>
        <taxon>Agaricales</taxon>
        <taxon>Marasmiineae</taxon>
        <taxon>Omphalotaceae</taxon>
        <taxon>Lentinula</taxon>
    </lineage>
</organism>
<accession>A0AA38PPV5</accession>
<gene>
    <name evidence="2" type="ORF">F5890DRAFT_1478814</name>
</gene>
<protein>
    <submittedName>
        <fullName evidence="2">Uncharacterized protein</fullName>
    </submittedName>
</protein>
<feature type="region of interest" description="Disordered" evidence="1">
    <location>
        <begin position="84"/>
        <end position="144"/>
    </location>
</feature>